<dbReference type="Pfam" id="PF00176">
    <property type="entry name" value="SNF2-rel_dom"/>
    <property type="match status" value="1"/>
</dbReference>
<dbReference type="CDD" id="cd18793">
    <property type="entry name" value="SF2_C_SNF"/>
    <property type="match status" value="1"/>
</dbReference>
<dbReference type="EMBL" id="BORS01000020">
    <property type="protein sequence ID" value="GIO44618.1"/>
    <property type="molecule type" value="Genomic_DNA"/>
</dbReference>
<dbReference type="GO" id="GO:0008270">
    <property type="term" value="F:zinc ion binding"/>
    <property type="evidence" value="ECO:0007669"/>
    <property type="project" value="UniProtKB-KW"/>
</dbReference>
<dbReference type="InterPro" id="IPR007527">
    <property type="entry name" value="Znf_SWIM"/>
</dbReference>
<feature type="domain" description="Helicase C-terminal" evidence="5">
    <location>
        <begin position="929"/>
        <end position="1083"/>
    </location>
</feature>
<dbReference type="GO" id="GO:0005524">
    <property type="term" value="F:ATP binding"/>
    <property type="evidence" value="ECO:0007669"/>
    <property type="project" value="InterPro"/>
</dbReference>
<keyword evidence="6" id="KW-0067">ATP-binding</keyword>
<dbReference type="Pfam" id="PF04434">
    <property type="entry name" value="SWIM"/>
    <property type="match status" value="1"/>
</dbReference>
<accession>A0A919Y7G4</accession>
<keyword evidence="2" id="KW-0863">Zinc-finger</keyword>
<reference evidence="6" key="1">
    <citation type="submission" date="2021-03" db="EMBL/GenBank/DDBJ databases">
        <title>Antimicrobial resistance genes in bacteria isolated from Japanese honey, and their potential for conferring macrolide and lincosamide resistance in the American foulbrood pathogen Paenibacillus larvae.</title>
        <authorList>
            <person name="Okamoto M."/>
            <person name="Kumagai M."/>
            <person name="Kanamori H."/>
            <person name="Takamatsu D."/>
        </authorList>
    </citation>
    <scope>NUCLEOTIDE SEQUENCE</scope>
    <source>
        <strain evidence="6">J41TS4</strain>
    </source>
</reference>
<evidence type="ECO:0000259" key="3">
    <source>
        <dbReference type="PROSITE" id="PS50966"/>
    </source>
</evidence>
<dbReference type="InterPro" id="IPR049730">
    <property type="entry name" value="SNF2/RAD54-like_C"/>
</dbReference>
<dbReference type="PROSITE" id="PS51194">
    <property type="entry name" value="HELICASE_CTER"/>
    <property type="match status" value="1"/>
</dbReference>
<dbReference type="FunFam" id="3.40.50.300:FF:000533">
    <property type="entry name" value="Helicase, Snf2 family"/>
    <property type="match status" value="1"/>
</dbReference>
<dbReference type="PROSITE" id="PS51192">
    <property type="entry name" value="HELICASE_ATP_BIND_1"/>
    <property type="match status" value="1"/>
</dbReference>
<evidence type="ECO:0000256" key="2">
    <source>
        <dbReference type="PROSITE-ProRule" id="PRU00325"/>
    </source>
</evidence>
<feature type="domain" description="SWIM-type" evidence="3">
    <location>
        <begin position="55"/>
        <end position="92"/>
    </location>
</feature>
<dbReference type="InterPro" id="IPR001650">
    <property type="entry name" value="Helicase_C-like"/>
</dbReference>
<evidence type="ECO:0000259" key="5">
    <source>
        <dbReference type="PROSITE" id="PS51194"/>
    </source>
</evidence>
<name>A0A919Y7G4_9BACL</name>
<dbReference type="InterPro" id="IPR014001">
    <property type="entry name" value="Helicase_ATP-bd"/>
</dbReference>
<dbReference type="GO" id="GO:0016787">
    <property type="term" value="F:hydrolase activity"/>
    <property type="evidence" value="ECO:0007669"/>
    <property type="project" value="UniProtKB-KW"/>
</dbReference>
<evidence type="ECO:0000256" key="1">
    <source>
        <dbReference type="ARBA" id="ARBA00022801"/>
    </source>
</evidence>
<gene>
    <name evidence="6" type="ORF">J41TS4_43760</name>
</gene>
<dbReference type="SMART" id="SM00487">
    <property type="entry name" value="DEXDc"/>
    <property type="match status" value="1"/>
</dbReference>
<dbReference type="InterPro" id="IPR038718">
    <property type="entry name" value="SNF2-like_sf"/>
</dbReference>
<dbReference type="SUPFAM" id="SSF52540">
    <property type="entry name" value="P-loop containing nucleoside triphosphate hydrolases"/>
    <property type="match status" value="2"/>
</dbReference>
<keyword evidence="7" id="KW-1185">Reference proteome</keyword>
<dbReference type="AlphaFoldDB" id="A0A919Y7G4"/>
<dbReference type="Pfam" id="PF08455">
    <property type="entry name" value="SNF2_assoc"/>
    <property type="match status" value="1"/>
</dbReference>
<dbReference type="InterPro" id="IPR027417">
    <property type="entry name" value="P-loop_NTPase"/>
</dbReference>
<sequence length="1096" mass="125496">MSAKLTRQFIKLLCGRIAYDRGEAYYRHKKVDLTPVGQDGQQFHAVVHDIDTCFVHIDLSAKGNVAAQCSCDVYTSLHNYCKHIAAVLLAIFDDQQLKGREIEHEPVMDSGALSASPSRPDSTGKDVWLTRDLIGLFDPRSHRRKPAEVRFDSRMRLQVEFILRPYAYRAHRRLLAVEMKLGVSRHYIVKNILAFLDLVDRGQSFSFTPQFAYDPEKHSFDPQDYEILRELIAISKNEQIYSGAIPSQPHGAGRRQEERLMVLPPYAWNRLLSLFMNSSSVKVEDRQGGAIPLQLSYHPLPLRFEVRPSEDHGSILVIHGLEELELYADYGLVRYEDAFIRLEEEECRRLAEMKGMMDASRRDYVHVPGEQMEPFMRRVVPGLAKLGKIQVAEEVSNRIKRTPLKAKLFLDRLRERLLAGLEFHYGNVVLNPLESAEQQRGTEHILLRDDEQERLILELMEGSGFTKTESAYYLDNEEAEYDFLVHMLPRLEQLVEVYATSAVKVRVKPAPAPPKVSLALGERTDWLELTFRLDGISEQEIREVIQALEAKRKYYRLPDGALLPLESAEFQDIVQLMNDAGPFLPSEKNGASFKLPVARGLQMLEEERYGGLIHLDGDIGKMISLLRHPEKMQVQIPTGLAPVLRDYQRLGFQWMSMLASFGFGGVLADDMGLGKTLQSIAFLLSKLDEIRTDRLPALIVAPASLVYNWRNELVRFAPDIRCTIIDGAKPDRVRLLRDMEENDVLITSYPLLRMDVELFADASFHTLILDEAQSFKNYATQTAKAVKTLRARHRFALTGTPIENSLEELWSIYDAVFPALFQSRTRFNDLRREQIARMIRPFMLRRLKSDVLKELPEKIESLQSSALLPEQKKLYAAMLAQLQQDTLKHLNDDSFEKNRIQILAGITRLRQLCCHPALFVEGYQDSSAKYEQLLEIIEEALSAGKRMLIFSQFTEMLSLIGRELGYRGIPFFYLDGKTPPEQRVELCSRFNAGENDVFLISLKAGGTGLNLTGADTVILYDLWWNPAVEQQAADRAHRMGQKQVVHVLRLVAENTVEQKMYELQQKKMHLIDEVLHPDEESWSSLNEQDIREILSL</sequence>
<organism evidence="6 7">
    <name type="scientific">Paenibacillus apis</name>
    <dbReference type="NCBI Taxonomy" id="1792174"/>
    <lineage>
        <taxon>Bacteria</taxon>
        <taxon>Bacillati</taxon>
        <taxon>Bacillota</taxon>
        <taxon>Bacilli</taxon>
        <taxon>Bacillales</taxon>
        <taxon>Paenibacillaceae</taxon>
        <taxon>Paenibacillus</taxon>
    </lineage>
</organism>
<dbReference type="Gene3D" id="3.40.50.300">
    <property type="entry name" value="P-loop containing nucleotide triphosphate hydrolases"/>
    <property type="match status" value="1"/>
</dbReference>
<dbReference type="PANTHER" id="PTHR10799">
    <property type="entry name" value="SNF2/RAD54 HELICASE FAMILY"/>
    <property type="match status" value="1"/>
</dbReference>
<dbReference type="Proteomes" id="UP000678895">
    <property type="component" value="Unassembled WGS sequence"/>
</dbReference>
<dbReference type="PROSITE" id="PS50966">
    <property type="entry name" value="ZF_SWIM"/>
    <property type="match status" value="1"/>
</dbReference>
<dbReference type="InterPro" id="IPR000330">
    <property type="entry name" value="SNF2_N"/>
</dbReference>
<feature type="domain" description="Helicase ATP-binding" evidence="4">
    <location>
        <begin position="656"/>
        <end position="819"/>
    </location>
</feature>
<keyword evidence="2" id="KW-0479">Metal-binding</keyword>
<evidence type="ECO:0000259" key="4">
    <source>
        <dbReference type="PROSITE" id="PS51192"/>
    </source>
</evidence>
<evidence type="ECO:0000313" key="6">
    <source>
        <dbReference type="EMBL" id="GIO44618.1"/>
    </source>
</evidence>
<keyword evidence="1" id="KW-0378">Hydrolase</keyword>
<dbReference type="GO" id="GO:0004386">
    <property type="term" value="F:helicase activity"/>
    <property type="evidence" value="ECO:0007669"/>
    <property type="project" value="UniProtKB-KW"/>
</dbReference>
<evidence type="ECO:0000313" key="7">
    <source>
        <dbReference type="Proteomes" id="UP000678895"/>
    </source>
</evidence>
<dbReference type="SMART" id="SM00490">
    <property type="entry name" value="HELICc"/>
    <property type="match status" value="1"/>
</dbReference>
<comment type="caution">
    <text evidence="6">The sequence shown here is derived from an EMBL/GenBank/DDBJ whole genome shotgun (WGS) entry which is preliminary data.</text>
</comment>
<keyword evidence="2" id="KW-0862">Zinc</keyword>
<proteinExistence type="predicted"/>
<dbReference type="RefSeq" id="WP_301630542.1">
    <property type="nucleotide sequence ID" value="NZ_BORS01000020.1"/>
</dbReference>
<dbReference type="InterPro" id="IPR013663">
    <property type="entry name" value="Helicase_SWF/SNF/SWI_bac"/>
</dbReference>
<dbReference type="Gene3D" id="3.40.50.10810">
    <property type="entry name" value="Tandem AAA-ATPase domain"/>
    <property type="match status" value="1"/>
</dbReference>
<keyword evidence="6" id="KW-0347">Helicase</keyword>
<keyword evidence="6" id="KW-0547">Nucleotide-binding</keyword>
<protein>
    <submittedName>
        <fullName evidence="6">Helicase SNF</fullName>
    </submittedName>
</protein>
<dbReference type="Pfam" id="PF00271">
    <property type="entry name" value="Helicase_C"/>
    <property type="match status" value="1"/>
</dbReference>